<protein>
    <submittedName>
        <fullName evidence="1">Uncharacterized protein</fullName>
    </submittedName>
</protein>
<evidence type="ECO:0000313" key="1">
    <source>
        <dbReference type="EMBL" id="GAB1254501.1"/>
    </source>
</evidence>
<dbReference type="EMBL" id="BAAFSG010000001">
    <property type="protein sequence ID" value="GAB1254501.1"/>
    <property type="molecule type" value="Genomic_DNA"/>
</dbReference>
<organism evidence="1 2">
    <name type="scientific">Desulfovibrio falkowii</name>
    <dbReference type="NCBI Taxonomy" id="3136602"/>
    <lineage>
        <taxon>Bacteria</taxon>
        <taxon>Pseudomonadati</taxon>
        <taxon>Thermodesulfobacteriota</taxon>
        <taxon>Desulfovibrionia</taxon>
        <taxon>Desulfovibrionales</taxon>
        <taxon>Desulfovibrionaceae</taxon>
        <taxon>Desulfovibrio</taxon>
    </lineage>
</organism>
<comment type="caution">
    <text evidence="1">The sequence shown here is derived from an EMBL/GenBank/DDBJ whole genome shotgun (WGS) entry which is preliminary data.</text>
</comment>
<dbReference type="Proteomes" id="UP001628192">
    <property type="component" value="Unassembled WGS sequence"/>
</dbReference>
<evidence type="ECO:0000313" key="2">
    <source>
        <dbReference type="Proteomes" id="UP001628192"/>
    </source>
</evidence>
<reference evidence="1 2" key="1">
    <citation type="journal article" date="2025" name="Int. J. Syst. Evol. Microbiol.">
        <title>Desulfovibrio falkowii sp. nov., Porphyromonas miyakawae sp. nov., Mediterraneibacter flintii sp. nov. and Owariibacterium komagatae gen. nov., sp. nov., isolated from human faeces.</title>
        <authorList>
            <person name="Hamaguchi T."/>
            <person name="Ohara M."/>
            <person name="Hisatomi A."/>
            <person name="Sekiguchi K."/>
            <person name="Takeda J.I."/>
            <person name="Ueyama J."/>
            <person name="Ito M."/>
            <person name="Nishiwaki H."/>
            <person name="Ogi T."/>
            <person name="Hirayama M."/>
            <person name="Ohkuma M."/>
            <person name="Sakamoto M."/>
            <person name="Ohno K."/>
        </authorList>
    </citation>
    <scope>NUCLEOTIDE SEQUENCE [LARGE SCALE GENOMIC DNA]</scope>
    <source>
        <strain evidence="1 2">13CB8C</strain>
    </source>
</reference>
<sequence length="87" mass="9587">MNAKLTTTQLADRIGVPRKWVSNAAYNNKLGMSYRPDSQVGQTNVCMQMHGLTWDDVHVRPYRPLNTSRASSGYKQGEECAVAAGEG</sequence>
<gene>
    <name evidence="1" type="ORF">Defa_19880</name>
</gene>
<accession>A0ABQ0EA49</accession>
<proteinExistence type="predicted"/>
<keyword evidence="2" id="KW-1185">Reference proteome</keyword>
<name>A0ABQ0EA49_9BACT</name>